<evidence type="ECO:0000313" key="2">
    <source>
        <dbReference type="EMBL" id="UUV99895.1"/>
    </source>
</evidence>
<feature type="domain" description="Polysaccharide pyruvyl transferase" evidence="1">
    <location>
        <begin position="44"/>
        <end position="287"/>
    </location>
</feature>
<reference evidence="2" key="1">
    <citation type="submission" date="2022-08" db="EMBL/GenBank/DDBJ databases">
        <title>Genome sequence of Vagococcus luciliae DSM 112651.</title>
        <authorList>
            <person name="Juan G."/>
            <person name="Anja P."/>
            <person name="Rolf D."/>
            <person name="Kampfer P."/>
            <person name="Vilcinskas A."/>
        </authorList>
    </citation>
    <scope>NUCLEOTIDE SEQUENCE</scope>
    <source>
        <strain evidence="2">G314FT</strain>
    </source>
</reference>
<dbReference type="RefSeq" id="WP_257701373.1">
    <property type="nucleotide sequence ID" value="NZ_CP102451.1"/>
</dbReference>
<accession>A0ABY5P1R9</accession>
<dbReference type="EC" id="2.-.-.-" evidence="2"/>
<evidence type="ECO:0000259" key="1">
    <source>
        <dbReference type="Pfam" id="PF04230"/>
    </source>
</evidence>
<dbReference type="EMBL" id="CP102451">
    <property type="protein sequence ID" value="UUV99895.1"/>
    <property type="molecule type" value="Genomic_DNA"/>
</dbReference>
<keyword evidence="2" id="KW-0808">Transferase</keyword>
<dbReference type="Pfam" id="PF04230">
    <property type="entry name" value="PS_pyruv_trans"/>
    <property type="match status" value="1"/>
</dbReference>
<proteinExistence type="predicted"/>
<reference evidence="2" key="2">
    <citation type="submission" date="2022-08" db="EMBL/GenBank/DDBJ databases">
        <authorList>
            <person name="Poehlein A."/>
            <person name="Guzman J."/>
            <person name="Daniel R."/>
            <person name="Vilcinskas A."/>
        </authorList>
    </citation>
    <scope>NUCLEOTIDE SEQUENCE</scope>
    <source>
        <strain evidence="2">G314FT</strain>
    </source>
</reference>
<protein>
    <submittedName>
        <fullName evidence="2">General stress protein 30</fullName>
        <ecNumber evidence="2">2.-.-.-</ecNumber>
    </submittedName>
</protein>
<sequence>MFSIKSQLKKLYLNLIFNTSNSYKKQESNNKNSIYIIGTPSHGNLGDQAIALAQHKFCEEFFSDFNVIEVQDFETYKLLKGIRSNINKDDLFFFHGGGNFGNLYSSAQENRKFVLKKIPNQRFFLFPQSIYFTKDRQGIKELKNTQNYIDKKDIVLFLREKVSFELSREFFKAPSVLTPDIVTFLEINSVEKSREGIVFLLRNDIEKNVSEDYFEKLINILRKENNIVLSDTHVGDENIIYKEKREKILIDFWNKLSSKELIITDRLHGMIFGYITKTPTIVFDNNNGKISASYNTWFTDIDYIKYVDNSISVDEIVHIIDEFKKEKFDFNRIDYDFEKMANIIRK</sequence>
<dbReference type="GO" id="GO:0016740">
    <property type="term" value="F:transferase activity"/>
    <property type="evidence" value="ECO:0007669"/>
    <property type="project" value="UniProtKB-KW"/>
</dbReference>
<keyword evidence="3" id="KW-1185">Reference proteome</keyword>
<dbReference type="Proteomes" id="UP001058273">
    <property type="component" value="Chromosome"/>
</dbReference>
<gene>
    <name evidence="2" type="primary">yxaB</name>
    <name evidence="2" type="ORF">G314FT_20640</name>
</gene>
<name>A0ABY5P1R9_9ENTE</name>
<evidence type="ECO:0000313" key="3">
    <source>
        <dbReference type="Proteomes" id="UP001058273"/>
    </source>
</evidence>
<organism evidence="2 3">
    <name type="scientific">Vagococcus luciliae</name>
    <dbReference type="NCBI Taxonomy" id="2920380"/>
    <lineage>
        <taxon>Bacteria</taxon>
        <taxon>Bacillati</taxon>
        <taxon>Bacillota</taxon>
        <taxon>Bacilli</taxon>
        <taxon>Lactobacillales</taxon>
        <taxon>Enterococcaceae</taxon>
        <taxon>Vagococcus</taxon>
    </lineage>
</organism>
<dbReference type="InterPro" id="IPR007345">
    <property type="entry name" value="Polysacch_pyruvyl_Trfase"/>
</dbReference>